<evidence type="ECO:0000313" key="2">
    <source>
        <dbReference type="Proteomes" id="UP000255509"/>
    </source>
</evidence>
<protein>
    <submittedName>
        <fullName evidence="1">Uncharacterized protein</fullName>
    </submittedName>
</protein>
<dbReference type="AlphaFoldDB" id="A0A379WE99"/>
<evidence type="ECO:0000313" key="1">
    <source>
        <dbReference type="EMBL" id="SUH17564.1"/>
    </source>
</evidence>
<reference evidence="1 2" key="1">
    <citation type="submission" date="2018-06" db="EMBL/GenBank/DDBJ databases">
        <authorList>
            <consortium name="Pathogen Informatics"/>
            <person name="Doyle S."/>
        </authorList>
    </citation>
    <scope>NUCLEOTIDE SEQUENCE [LARGE SCALE GENOMIC DNA]</scope>
    <source>
        <strain evidence="1 2">NCTC8258</strain>
    </source>
</reference>
<proteinExistence type="predicted"/>
<name>A0A379WE99_SALET</name>
<organism evidence="1 2">
    <name type="scientific">Salmonella enterica I</name>
    <dbReference type="NCBI Taxonomy" id="59201"/>
    <lineage>
        <taxon>Bacteria</taxon>
        <taxon>Pseudomonadati</taxon>
        <taxon>Pseudomonadota</taxon>
        <taxon>Gammaproteobacteria</taxon>
        <taxon>Enterobacterales</taxon>
        <taxon>Enterobacteriaceae</taxon>
        <taxon>Salmonella</taxon>
    </lineage>
</organism>
<dbReference type="EMBL" id="UGXS01000004">
    <property type="protein sequence ID" value="SUH17564.1"/>
    <property type="molecule type" value="Genomic_DNA"/>
</dbReference>
<sequence>MDPRLLEYYNRELSYLRRLVLSSPPSIPKLPPDWGCREPILPTRMWNA</sequence>
<gene>
    <name evidence="1" type="ORF">NCTC8258_05357</name>
</gene>
<dbReference type="Proteomes" id="UP000255509">
    <property type="component" value="Unassembled WGS sequence"/>
</dbReference>
<accession>A0A379WE99</accession>